<dbReference type="PANTHER" id="PTHR43638">
    <property type="entry name" value="OXIDOREDUCTASE, ALDO/KETO REDUCTASE FAMILY PROTEIN"/>
    <property type="match status" value="1"/>
</dbReference>
<reference evidence="2" key="1">
    <citation type="submission" date="2020-10" db="EMBL/GenBank/DDBJ databases">
        <authorList>
            <person name="Gilroy R."/>
        </authorList>
    </citation>
    <scope>NUCLEOTIDE SEQUENCE</scope>
    <source>
        <strain evidence="2">ChiSjej1B19-7085</strain>
    </source>
</reference>
<dbReference type="Pfam" id="PF00248">
    <property type="entry name" value="Aldo_ket_red"/>
    <property type="match status" value="1"/>
</dbReference>
<evidence type="ECO:0000313" key="3">
    <source>
        <dbReference type="Proteomes" id="UP000886785"/>
    </source>
</evidence>
<evidence type="ECO:0000259" key="1">
    <source>
        <dbReference type="Pfam" id="PF00248"/>
    </source>
</evidence>
<dbReference type="Proteomes" id="UP000886785">
    <property type="component" value="Unassembled WGS sequence"/>
</dbReference>
<reference evidence="2" key="2">
    <citation type="journal article" date="2021" name="PeerJ">
        <title>Extensive microbial diversity within the chicken gut microbiome revealed by metagenomics and culture.</title>
        <authorList>
            <person name="Gilroy R."/>
            <person name="Ravi A."/>
            <person name="Getino M."/>
            <person name="Pursley I."/>
            <person name="Horton D.L."/>
            <person name="Alikhan N.F."/>
            <person name="Baker D."/>
            <person name="Gharbi K."/>
            <person name="Hall N."/>
            <person name="Watson M."/>
            <person name="Adriaenssens E.M."/>
            <person name="Foster-Nyarko E."/>
            <person name="Jarju S."/>
            <person name="Secka A."/>
            <person name="Antonio M."/>
            <person name="Oren A."/>
            <person name="Chaudhuri R.R."/>
            <person name="La Ragione R."/>
            <person name="Hildebrand F."/>
            <person name="Pallen M.J."/>
        </authorList>
    </citation>
    <scope>NUCLEOTIDE SEQUENCE</scope>
    <source>
        <strain evidence="2">ChiSjej1B19-7085</strain>
    </source>
</reference>
<gene>
    <name evidence="2" type="ORF">IAA54_07590</name>
</gene>
<dbReference type="GO" id="GO:0016491">
    <property type="term" value="F:oxidoreductase activity"/>
    <property type="evidence" value="ECO:0007669"/>
    <property type="project" value="InterPro"/>
</dbReference>
<dbReference type="InterPro" id="IPR036812">
    <property type="entry name" value="NAD(P)_OxRdtase_dom_sf"/>
</dbReference>
<feature type="domain" description="NADP-dependent oxidoreductase" evidence="1">
    <location>
        <begin position="13"/>
        <end position="266"/>
    </location>
</feature>
<sequence>MEMLQTAGLKLPRMGLGTWYLGESVRKENAELEALRTGIELGITLFDTAEMYGDGGAERLLGKAIKPYDRSKLQIVSKVYPHNAGRNHIFQSCENSLRRLGTDYLDVYLLHWRGSVPLAETVDCMEELKAQGKIRAWGVSNLDTDDMDELEAVRNGGNCALDQVLYHLGSRGIEYDLLPWTQQRGMPVMTYCPLAQGGRLRRGLLGSSAVKKTAGKYQATPIQILLAFVLYQDNTIAIPRSGSAAHVRELVDSLRVTLTAEDIALLSKDFPAPTRKTYLDIV</sequence>
<dbReference type="PRINTS" id="PR00069">
    <property type="entry name" value="ALDKETRDTASE"/>
</dbReference>
<dbReference type="InterPro" id="IPR020471">
    <property type="entry name" value="AKR"/>
</dbReference>
<dbReference type="SUPFAM" id="SSF51430">
    <property type="entry name" value="NAD(P)-linked oxidoreductase"/>
    <property type="match status" value="1"/>
</dbReference>
<dbReference type="InterPro" id="IPR023210">
    <property type="entry name" value="NADP_OxRdtase_dom"/>
</dbReference>
<protein>
    <submittedName>
        <fullName evidence="2">Aldo/keto reductase</fullName>
    </submittedName>
</protein>
<proteinExistence type="predicted"/>
<evidence type="ECO:0000313" key="2">
    <source>
        <dbReference type="EMBL" id="HIR57518.1"/>
    </source>
</evidence>
<dbReference type="CDD" id="cd19138">
    <property type="entry name" value="AKR_YeaE"/>
    <property type="match status" value="1"/>
</dbReference>
<organism evidence="2 3">
    <name type="scientific">Candidatus Gallacutalibacter pullicola</name>
    <dbReference type="NCBI Taxonomy" id="2840830"/>
    <lineage>
        <taxon>Bacteria</taxon>
        <taxon>Bacillati</taxon>
        <taxon>Bacillota</taxon>
        <taxon>Clostridia</taxon>
        <taxon>Eubacteriales</taxon>
        <taxon>Candidatus Gallacutalibacter</taxon>
    </lineage>
</organism>
<dbReference type="EMBL" id="DVHF01000085">
    <property type="protein sequence ID" value="HIR57518.1"/>
    <property type="molecule type" value="Genomic_DNA"/>
</dbReference>
<dbReference type="PANTHER" id="PTHR43638:SF3">
    <property type="entry name" value="ALDEHYDE REDUCTASE"/>
    <property type="match status" value="1"/>
</dbReference>
<accession>A0A9D1J1P5</accession>
<comment type="caution">
    <text evidence="2">The sequence shown here is derived from an EMBL/GenBank/DDBJ whole genome shotgun (WGS) entry which is preliminary data.</text>
</comment>
<dbReference type="AlphaFoldDB" id="A0A9D1J1P5"/>
<name>A0A9D1J1P5_9FIRM</name>
<dbReference type="Gene3D" id="3.20.20.100">
    <property type="entry name" value="NADP-dependent oxidoreductase domain"/>
    <property type="match status" value="1"/>
</dbReference>